<evidence type="ECO:0000313" key="1">
    <source>
        <dbReference type="EMBL" id="ODR44580.1"/>
    </source>
</evidence>
<reference evidence="1 4" key="1">
    <citation type="submission" date="2016-08" db="EMBL/GenBank/DDBJ databases">
        <title>Characterization of Isolates of Eisenbergiella tayi Derived from Blood Cultures, Using Whole Genome Sequencing.</title>
        <authorList>
            <person name="Bernier A.-M."/>
            <person name="Burdz T."/>
            <person name="Wiebe D."/>
            <person name="Bernard K."/>
        </authorList>
    </citation>
    <scope>NUCLEOTIDE SEQUENCE [LARGE SCALE GENOMIC DNA]</scope>
    <source>
        <strain evidence="1 4">NML120146</strain>
    </source>
</reference>
<comment type="caution">
    <text evidence="2">The sequence shown here is derived from an EMBL/GenBank/DDBJ whole genome shotgun (WGS) entry which is preliminary data.</text>
</comment>
<evidence type="ECO:0000313" key="4">
    <source>
        <dbReference type="Proteomes" id="UP000094869"/>
    </source>
</evidence>
<evidence type="ECO:0000313" key="2">
    <source>
        <dbReference type="EMBL" id="ODR45634.1"/>
    </source>
</evidence>
<evidence type="ECO:0000313" key="3">
    <source>
        <dbReference type="Proteomes" id="UP000094271"/>
    </source>
</evidence>
<proteinExistence type="predicted"/>
<dbReference type="EMBL" id="MEHA01000026">
    <property type="protein sequence ID" value="ODR45634.1"/>
    <property type="molecule type" value="Genomic_DNA"/>
</dbReference>
<dbReference type="Proteomes" id="UP000094271">
    <property type="component" value="Unassembled WGS sequence"/>
</dbReference>
<gene>
    <name evidence="2" type="ORF">BEI59_26665</name>
    <name evidence="1" type="ORF">BEI63_31100</name>
</gene>
<dbReference type="Proteomes" id="UP000094869">
    <property type="component" value="Unassembled WGS sequence"/>
</dbReference>
<dbReference type="AlphaFoldDB" id="A0A1E3UAS6"/>
<organism evidence="2 3">
    <name type="scientific">Eisenbergiella tayi</name>
    <dbReference type="NCBI Taxonomy" id="1432052"/>
    <lineage>
        <taxon>Bacteria</taxon>
        <taxon>Bacillati</taxon>
        <taxon>Bacillota</taxon>
        <taxon>Clostridia</taxon>
        <taxon>Lachnospirales</taxon>
        <taxon>Lachnospiraceae</taxon>
        <taxon>Eisenbergiella</taxon>
    </lineage>
</organism>
<accession>A0A1E3UAS6</accession>
<protein>
    <submittedName>
        <fullName evidence="2">Uncharacterized protein</fullName>
    </submittedName>
</protein>
<keyword evidence="4" id="KW-1185">Reference proteome</keyword>
<sequence length="112" mass="13285">MKRETKKTQSLARARKYVVFCRSVQRAWVSGYRQPYAILHSKTCLKFKNKDGWVVVRSFLKYLFMNSLINVDYSTIVPYYKRGFKLPVSYSELEIQKVEASIDRNVSIMYSH</sequence>
<name>A0A1E3UAS6_9FIRM</name>
<dbReference type="EMBL" id="MEHD01000055">
    <property type="protein sequence ID" value="ODR44580.1"/>
    <property type="molecule type" value="Genomic_DNA"/>
</dbReference>
<reference evidence="2 3" key="2">
    <citation type="submission" date="2016-08" db="EMBL/GenBank/DDBJ databases">
        <authorList>
            <person name="Seilhamer J.J."/>
        </authorList>
    </citation>
    <scope>NUCLEOTIDE SEQUENCE [LARGE SCALE GENOMIC DNA]</scope>
    <source>
        <strain evidence="2 3">NML150140-1</strain>
    </source>
</reference>